<comment type="caution">
    <text evidence="1">The sequence shown here is derived from an EMBL/GenBank/DDBJ whole genome shotgun (WGS) entry which is preliminary data.</text>
</comment>
<reference evidence="1 2" key="1">
    <citation type="submission" date="2023-10" db="EMBL/GenBank/DDBJ databases">
        <title>Genomes of two closely related lineages of the louse Polyplax serrata with different host specificities.</title>
        <authorList>
            <person name="Martinu J."/>
            <person name="Tarabai H."/>
            <person name="Stefka J."/>
            <person name="Hypsa V."/>
        </authorList>
    </citation>
    <scope>NUCLEOTIDE SEQUENCE [LARGE SCALE GENOMIC DNA]</scope>
    <source>
        <strain evidence="1">HR10_N</strain>
    </source>
</reference>
<proteinExistence type="predicted"/>
<dbReference type="Proteomes" id="UP001372834">
    <property type="component" value="Unassembled WGS sequence"/>
</dbReference>
<evidence type="ECO:0000313" key="2">
    <source>
        <dbReference type="Proteomes" id="UP001372834"/>
    </source>
</evidence>
<gene>
    <name evidence="1" type="ORF">RUM43_010803</name>
</gene>
<dbReference type="EMBL" id="JAWJWE010000039">
    <property type="protein sequence ID" value="KAK6620512.1"/>
    <property type="molecule type" value="Genomic_DNA"/>
</dbReference>
<organism evidence="1 2">
    <name type="scientific">Polyplax serrata</name>
    <name type="common">Common mouse louse</name>
    <dbReference type="NCBI Taxonomy" id="468196"/>
    <lineage>
        <taxon>Eukaryota</taxon>
        <taxon>Metazoa</taxon>
        <taxon>Ecdysozoa</taxon>
        <taxon>Arthropoda</taxon>
        <taxon>Hexapoda</taxon>
        <taxon>Insecta</taxon>
        <taxon>Pterygota</taxon>
        <taxon>Neoptera</taxon>
        <taxon>Paraneoptera</taxon>
        <taxon>Psocodea</taxon>
        <taxon>Troctomorpha</taxon>
        <taxon>Phthiraptera</taxon>
        <taxon>Anoplura</taxon>
        <taxon>Polyplacidae</taxon>
        <taxon>Polyplax</taxon>
    </lineage>
</organism>
<name>A0AAN8PDT3_POLSC</name>
<dbReference type="AlphaFoldDB" id="A0AAN8PDT3"/>
<protein>
    <submittedName>
        <fullName evidence="1">Uncharacterized protein</fullName>
    </submittedName>
</protein>
<sequence>MNPGIALGYVRAIKKLFCLLRLDDGENQSRKKKKKEQGHLWEIPERQEKALKVISDAFPRRLPSRDLLLGKSLSEISALRLPQTNYIGFYWFRTNGGGM</sequence>
<accession>A0AAN8PDT3</accession>
<evidence type="ECO:0000313" key="1">
    <source>
        <dbReference type="EMBL" id="KAK6620512.1"/>
    </source>
</evidence>